<name>A0A9W6XDE7_9STRA</name>
<keyword evidence="2" id="KW-1185">Reference proteome</keyword>
<evidence type="ECO:0000313" key="1">
    <source>
        <dbReference type="EMBL" id="GMF36318.1"/>
    </source>
</evidence>
<sequence length="243" mass="27362">MMGLHLSQQASCLYEEIAEMYAEWFKYKLNRKRRSDALRGLMTSISDDLFSAVMNVVDGVSAPDVDTEVYFEPAVPVYPLVNLSWIPGGADWSRATTEADAVEPWRTWCLTDPASHPYNTCFRARNVDFLPFAPTGMKSHVVEPAVVDGLDLTEPRATLERLRMAMESLLPTHFSAQTPRIRMGPDGVSVSCSPRDIDSSMDLLASAAYYRVEPIYTLIRKLELICELFDLLIYPERSMPAVN</sequence>
<reference evidence="1" key="1">
    <citation type="submission" date="2023-04" db="EMBL/GenBank/DDBJ databases">
        <title>Phytophthora fragariaefolia NBRC 109709.</title>
        <authorList>
            <person name="Ichikawa N."/>
            <person name="Sato H."/>
            <person name="Tonouchi N."/>
        </authorList>
    </citation>
    <scope>NUCLEOTIDE SEQUENCE</scope>
    <source>
        <strain evidence="1">NBRC 109709</strain>
    </source>
</reference>
<protein>
    <submittedName>
        <fullName evidence="1">Unnamed protein product</fullName>
    </submittedName>
</protein>
<organism evidence="1 2">
    <name type="scientific">Phytophthora fragariaefolia</name>
    <dbReference type="NCBI Taxonomy" id="1490495"/>
    <lineage>
        <taxon>Eukaryota</taxon>
        <taxon>Sar</taxon>
        <taxon>Stramenopiles</taxon>
        <taxon>Oomycota</taxon>
        <taxon>Peronosporomycetes</taxon>
        <taxon>Peronosporales</taxon>
        <taxon>Peronosporaceae</taxon>
        <taxon>Phytophthora</taxon>
    </lineage>
</organism>
<evidence type="ECO:0000313" key="2">
    <source>
        <dbReference type="Proteomes" id="UP001165121"/>
    </source>
</evidence>
<dbReference type="EMBL" id="BSXT01000931">
    <property type="protein sequence ID" value="GMF36318.1"/>
    <property type="molecule type" value="Genomic_DNA"/>
</dbReference>
<accession>A0A9W6XDE7</accession>
<dbReference type="Proteomes" id="UP001165121">
    <property type="component" value="Unassembled WGS sequence"/>
</dbReference>
<dbReference type="AlphaFoldDB" id="A0A9W6XDE7"/>
<gene>
    <name evidence="1" type="ORF">Pfra01_000986300</name>
</gene>
<proteinExistence type="predicted"/>
<comment type="caution">
    <text evidence="1">The sequence shown here is derived from an EMBL/GenBank/DDBJ whole genome shotgun (WGS) entry which is preliminary data.</text>
</comment>